<proteinExistence type="predicted"/>
<reference evidence="2" key="1">
    <citation type="submission" date="2021-02" db="EMBL/GenBank/DDBJ databases">
        <authorList>
            <person name="Dougan E. K."/>
            <person name="Rhodes N."/>
            <person name="Thang M."/>
            <person name="Chan C."/>
        </authorList>
    </citation>
    <scope>NUCLEOTIDE SEQUENCE</scope>
</reference>
<feature type="transmembrane region" description="Helical" evidence="1">
    <location>
        <begin position="12"/>
        <end position="32"/>
    </location>
</feature>
<organism evidence="2 3">
    <name type="scientific">Polarella glacialis</name>
    <name type="common">Dinoflagellate</name>
    <dbReference type="NCBI Taxonomy" id="89957"/>
    <lineage>
        <taxon>Eukaryota</taxon>
        <taxon>Sar</taxon>
        <taxon>Alveolata</taxon>
        <taxon>Dinophyceae</taxon>
        <taxon>Suessiales</taxon>
        <taxon>Suessiaceae</taxon>
        <taxon>Polarella</taxon>
    </lineage>
</organism>
<keyword evidence="1" id="KW-0472">Membrane</keyword>
<sequence>MKLNSTVLGGDLSLLLLLSPLFVLVVLVVIFVEVVFVVVVVVVVVVMVVVVDVVVVVGKEQHSTTIINHTYQLLLNPNRIKHTTKQHARTHTQTTNNLTTATPTHMNIILASRTQ</sequence>
<dbReference type="EMBL" id="CAJNNW010000059">
    <property type="protein sequence ID" value="CAE8622804.1"/>
    <property type="molecule type" value="Genomic_DNA"/>
</dbReference>
<protein>
    <submittedName>
        <fullName evidence="2">Uncharacterized protein</fullName>
    </submittedName>
</protein>
<evidence type="ECO:0000313" key="3">
    <source>
        <dbReference type="Proteomes" id="UP000626109"/>
    </source>
</evidence>
<name>A0A813GCT9_POLGL</name>
<evidence type="ECO:0000313" key="2">
    <source>
        <dbReference type="EMBL" id="CAE8622804.1"/>
    </source>
</evidence>
<dbReference type="Proteomes" id="UP000626109">
    <property type="component" value="Unassembled WGS sequence"/>
</dbReference>
<accession>A0A813GCT9</accession>
<keyword evidence="1" id="KW-0812">Transmembrane</keyword>
<keyword evidence="1" id="KW-1133">Transmembrane helix</keyword>
<feature type="transmembrane region" description="Helical" evidence="1">
    <location>
        <begin position="38"/>
        <end position="58"/>
    </location>
</feature>
<gene>
    <name evidence="2" type="ORF">PGLA2088_LOCUS103</name>
</gene>
<comment type="caution">
    <text evidence="2">The sequence shown here is derived from an EMBL/GenBank/DDBJ whole genome shotgun (WGS) entry which is preliminary data.</text>
</comment>
<evidence type="ECO:0000256" key="1">
    <source>
        <dbReference type="SAM" id="Phobius"/>
    </source>
</evidence>
<dbReference type="AlphaFoldDB" id="A0A813GCT9"/>